<sequence length="144" mass="16716">MSLQQHQQHQQHHLPSSYTDTDMSDSDSESTRPWHHDKIHLKNSAPISIPHHHNKSVHLDSENESLDLSYDAEMHRLCLSYVEDELDEDDPILYRNVAFFQSHNGHSHTRKIQRQIHSLHLNGVTSTLNQTNGPDDEVIFPMDL</sequence>
<dbReference type="GeneID" id="36402833"/>
<dbReference type="OrthoDB" id="118782at2759"/>
<dbReference type="Proteomes" id="UP000054928">
    <property type="component" value="Unassembled WGS sequence"/>
</dbReference>
<dbReference type="OMA" id="AHNRICH"/>
<proteinExistence type="predicted"/>
<name>A0A0P1B5J4_PLAHL</name>
<reference evidence="3" key="1">
    <citation type="submission" date="2014-09" db="EMBL/GenBank/DDBJ databases">
        <authorList>
            <person name="Sharma Rahul"/>
            <person name="Thines Marco"/>
        </authorList>
    </citation>
    <scope>NUCLEOTIDE SEQUENCE [LARGE SCALE GENOMIC DNA]</scope>
</reference>
<accession>A0A0P1B5J4</accession>
<evidence type="ECO:0000313" key="2">
    <source>
        <dbReference type="EMBL" id="CEG50049.1"/>
    </source>
</evidence>
<protein>
    <submittedName>
        <fullName evidence="2">Uncharacterized protein</fullName>
    </submittedName>
</protein>
<evidence type="ECO:0000256" key="1">
    <source>
        <dbReference type="SAM" id="MobiDB-lite"/>
    </source>
</evidence>
<evidence type="ECO:0000313" key="3">
    <source>
        <dbReference type="Proteomes" id="UP000054928"/>
    </source>
</evidence>
<feature type="region of interest" description="Disordered" evidence="1">
    <location>
        <begin position="1"/>
        <end position="60"/>
    </location>
</feature>
<dbReference type="AlphaFoldDB" id="A0A0P1B5J4"/>
<dbReference type="EMBL" id="CCYD01003101">
    <property type="protein sequence ID" value="CEG50049.1"/>
    <property type="molecule type" value="Genomic_DNA"/>
</dbReference>
<keyword evidence="3" id="KW-1185">Reference proteome</keyword>
<dbReference type="RefSeq" id="XP_024586418.1">
    <property type="nucleotide sequence ID" value="XM_024721306.1"/>
</dbReference>
<organism evidence="2 3">
    <name type="scientific">Plasmopara halstedii</name>
    <name type="common">Downy mildew of sunflower</name>
    <dbReference type="NCBI Taxonomy" id="4781"/>
    <lineage>
        <taxon>Eukaryota</taxon>
        <taxon>Sar</taxon>
        <taxon>Stramenopiles</taxon>
        <taxon>Oomycota</taxon>
        <taxon>Peronosporomycetes</taxon>
        <taxon>Peronosporales</taxon>
        <taxon>Peronosporaceae</taxon>
        <taxon>Plasmopara</taxon>
    </lineage>
</organism>